<dbReference type="SUPFAM" id="SSF82171">
    <property type="entry name" value="DPP6 N-terminal domain-like"/>
    <property type="match status" value="1"/>
</dbReference>
<dbReference type="Gene3D" id="2.60.40.1120">
    <property type="entry name" value="Carboxypeptidase-like, regulatory domain"/>
    <property type="match status" value="1"/>
</dbReference>
<dbReference type="InterPro" id="IPR011042">
    <property type="entry name" value="6-blade_b-propeller_TolB-like"/>
</dbReference>
<dbReference type="SUPFAM" id="SSF48452">
    <property type="entry name" value="TPR-like"/>
    <property type="match status" value="1"/>
</dbReference>
<gene>
    <name evidence="2" type="ORF">ENO10_04855</name>
</gene>
<keyword evidence="2" id="KW-0969">Cilium</keyword>
<feature type="chain" id="PRO_5028363182" evidence="1">
    <location>
        <begin position="21"/>
        <end position="478"/>
    </location>
</feature>
<feature type="non-terminal residue" evidence="2">
    <location>
        <position position="478"/>
    </location>
</feature>
<keyword evidence="2" id="KW-0966">Cell projection</keyword>
<dbReference type="Proteomes" id="UP000885753">
    <property type="component" value="Unassembled WGS sequence"/>
</dbReference>
<evidence type="ECO:0000256" key="1">
    <source>
        <dbReference type="SAM" id="SignalP"/>
    </source>
</evidence>
<accession>A0A7C2R8W6</accession>
<evidence type="ECO:0000313" key="2">
    <source>
        <dbReference type="EMBL" id="HER40531.1"/>
    </source>
</evidence>
<organism evidence="2">
    <name type="scientific">Salinimicrobium catena</name>
    <dbReference type="NCBI Taxonomy" id="390640"/>
    <lineage>
        <taxon>Bacteria</taxon>
        <taxon>Pseudomonadati</taxon>
        <taxon>Bacteroidota</taxon>
        <taxon>Flavobacteriia</taxon>
        <taxon>Flavobacteriales</taxon>
        <taxon>Flavobacteriaceae</taxon>
        <taxon>Salinimicrobium</taxon>
    </lineage>
</organism>
<dbReference type="SUPFAM" id="SSF49464">
    <property type="entry name" value="Carboxypeptidase regulatory domain-like"/>
    <property type="match status" value="1"/>
</dbReference>
<dbReference type="InterPro" id="IPR011990">
    <property type="entry name" value="TPR-like_helical_dom_sf"/>
</dbReference>
<dbReference type="Pfam" id="PF13620">
    <property type="entry name" value="CarboxypepD_reg"/>
    <property type="match status" value="1"/>
</dbReference>
<dbReference type="InterPro" id="IPR011659">
    <property type="entry name" value="WD40"/>
</dbReference>
<keyword evidence="1" id="KW-0732">Signal</keyword>
<sequence length="478" mass="53858">MNKKYLLLLLLLCSAFALTAQSGKQKKADRLYDDFAYVKAIEVYKDLVERDYNTTYNQQRIADSYYKLRDPQNAVQYYAQVVNKPDVSPEAYYKYAQMLRGMREYEKSREWLKKYQEEAKNPKQVEELLDPEAITTYEGLESFRVQPAGMNSQYSDFGTFVSNGTVYFVSARGEADTKTKIYDWTGEPFLDIYKTSKNGSVSPVSGEVNTVRHEGPLTISADGKTMYFTRNNYMDNRNGKKDEQGVNHLKIYKAELVDGEWENIQELPFNSDKYSTGHPSLTADGKTLYYASDAPGGLGGSDIYKVSIDGDSYGTPENLGSKVNTPGNEVFPYMAENGNLYFSSDGHKGYGLLDIFVMTSEAPDKIQNLGEPINSSLDDFGFSFSSEDHTKGYISSNREGGMGNDDIYEMTILAPLVLKGQVTDSINGKPIANASVRIMNEDNKQVAFLETDEEGNYSTEIARDRIYPLEAKHIKYNT</sequence>
<keyword evidence="2" id="KW-0282">Flagellum</keyword>
<dbReference type="InterPro" id="IPR008969">
    <property type="entry name" value="CarboxyPept-like_regulatory"/>
</dbReference>
<feature type="signal peptide" evidence="1">
    <location>
        <begin position="1"/>
        <end position="20"/>
    </location>
</feature>
<protein>
    <submittedName>
        <fullName evidence="2">Flagellar motor protein MotB</fullName>
    </submittedName>
</protein>
<dbReference type="AlphaFoldDB" id="A0A7C2R8W6"/>
<comment type="caution">
    <text evidence="2">The sequence shown here is derived from an EMBL/GenBank/DDBJ whole genome shotgun (WGS) entry which is preliminary data.</text>
</comment>
<proteinExistence type="predicted"/>
<dbReference type="EMBL" id="DSEE01000359">
    <property type="protein sequence ID" value="HER40531.1"/>
    <property type="molecule type" value="Genomic_DNA"/>
</dbReference>
<dbReference type="Gene3D" id="1.25.40.10">
    <property type="entry name" value="Tetratricopeptide repeat domain"/>
    <property type="match status" value="1"/>
</dbReference>
<name>A0A7C2R8W6_9FLAO</name>
<reference evidence="2" key="1">
    <citation type="journal article" date="2020" name="mSystems">
        <title>Genome- and Community-Level Interaction Insights into Carbon Utilization and Element Cycling Functions of Hydrothermarchaeota in Hydrothermal Sediment.</title>
        <authorList>
            <person name="Zhou Z."/>
            <person name="Liu Y."/>
            <person name="Xu W."/>
            <person name="Pan J."/>
            <person name="Luo Z.H."/>
            <person name="Li M."/>
        </authorList>
    </citation>
    <scope>NUCLEOTIDE SEQUENCE [LARGE SCALE GENOMIC DNA]</scope>
    <source>
        <strain evidence="2">SpSt-1235</strain>
    </source>
</reference>
<dbReference type="Gene3D" id="2.120.10.30">
    <property type="entry name" value="TolB, C-terminal domain"/>
    <property type="match status" value="1"/>
</dbReference>
<dbReference type="Pfam" id="PF07676">
    <property type="entry name" value="PD40"/>
    <property type="match status" value="3"/>
</dbReference>